<keyword evidence="3" id="KW-1185">Reference proteome</keyword>
<dbReference type="Proteomes" id="UP000184301">
    <property type="component" value="Unassembled WGS sequence"/>
</dbReference>
<name>A0A1M6I5U4_9FIRM</name>
<organism evidence="2 3">
    <name type="scientific">Hespellia stercorisuis DSM 15480</name>
    <dbReference type="NCBI Taxonomy" id="1121950"/>
    <lineage>
        <taxon>Bacteria</taxon>
        <taxon>Bacillati</taxon>
        <taxon>Bacillota</taxon>
        <taxon>Clostridia</taxon>
        <taxon>Lachnospirales</taxon>
        <taxon>Lachnospiraceae</taxon>
        <taxon>Hespellia</taxon>
    </lineage>
</organism>
<feature type="domain" description="DUF7768" evidence="1">
    <location>
        <begin position="13"/>
        <end position="93"/>
    </location>
</feature>
<dbReference type="Pfam" id="PF24963">
    <property type="entry name" value="DUF7768"/>
    <property type="match status" value="1"/>
</dbReference>
<evidence type="ECO:0000313" key="3">
    <source>
        <dbReference type="Proteomes" id="UP000184301"/>
    </source>
</evidence>
<dbReference type="InterPro" id="IPR056670">
    <property type="entry name" value="DUF7768"/>
</dbReference>
<evidence type="ECO:0000313" key="2">
    <source>
        <dbReference type="EMBL" id="SHJ29842.1"/>
    </source>
</evidence>
<gene>
    <name evidence="2" type="ORF">SAMN02745243_00240</name>
</gene>
<sequence length="108" mass="12341">MEQALAYVCCSPEESRANVQKYCRKIYEMGYVPLCPQFGFSPFLDEREAEDQQAFGRMSHLLLRRCRMVVVCGREVTATMNTEISMADRLHIICTTLEGLLKIKENGA</sequence>
<protein>
    <recommendedName>
        <fullName evidence="1">DUF7768 domain-containing protein</fullName>
    </recommendedName>
</protein>
<dbReference type="OrthoDB" id="1854640at2"/>
<proteinExistence type="predicted"/>
<dbReference type="RefSeq" id="WP_143160638.1">
    <property type="nucleotide sequence ID" value="NZ_FQZY01000006.1"/>
</dbReference>
<dbReference type="EMBL" id="FQZY01000006">
    <property type="protein sequence ID" value="SHJ29842.1"/>
    <property type="molecule type" value="Genomic_DNA"/>
</dbReference>
<evidence type="ECO:0000259" key="1">
    <source>
        <dbReference type="Pfam" id="PF24963"/>
    </source>
</evidence>
<dbReference type="STRING" id="1121950.SAMN02745243_00240"/>
<reference evidence="2 3" key="1">
    <citation type="submission" date="2016-11" db="EMBL/GenBank/DDBJ databases">
        <authorList>
            <person name="Jaros S."/>
            <person name="Januszkiewicz K."/>
            <person name="Wedrychowicz H."/>
        </authorList>
    </citation>
    <scope>NUCLEOTIDE SEQUENCE [LARGE SCALE GENOMIC DNA]</scope>
    <source>
        <strain evidence="2 3">DSM 15480</strain>
    </source>
</reference>
<dbReference type="AlphaFoldDB" id="A0A1M6I5U4"/>
<accession>A0A1M6I5U4</accession>